<comment type="caution">
    <text evidence="2">The sequence shown here is derived from an EMBL/GenBank/DDBJ whole genome shotgun (WGS) entry which is preliminary data.</text>
</comment>
<dbReference type="AlphaFoldDB" id="A0AAE8MIG3"/>
<feature type="chain" id="PRO_5042191280" evidence="1">
    <location>
        <begin position="22"/>
        <end position="259"/>
    </location>
</feature>
<evidence type="ECO:0000313" key="3">
    <source>
        <dbReference type="Proteomes" id="UP001187734"/>
    </source>
</evidence>
<dbReference type="Proteomes" id="UP001187734">
    <property type="component" value="Unassembled WGS sequence"/>
</dbReference>
<name>A0AAE8MIG3_9HYPO</name>
<evidence type="ECO:0000313" key="2">
    <source>
        <dbReference type="EMBL" id="SPJ85448.1"/>
    </source>
</evidence>
<organism evidence="2 3">
    <name type="scientific">Fusarium torulosum</name>
    <dbReference type="NCBI Taxonomy" id="33205"/>
    <lineage>
        <taxon>Eukaryota</taxon>
        <taxon>Fungi</taxon>
        <taxon>Dikarya</taxon>
        <taxon>Ascomycota</taxon>
        <taxon>Pezizomycotina</taxon>
        <taxon>Sordariomycetes</taxon>
        <taxon>Hypocreomycetidae</taxon>
        <taxon>Hypocreales</taxon>
        <taxon>Nectriaceae</taxon>
        <taxon>Fusarium</taxon>
    </lineage>
</organism>
<keyword evidence="3" id="KW-1185">Reference proteome</keyword>
<reference evidence="2" key="1">
    <citation type="submission" date="2018-03" db="EMBL/GenBank/DDBJ databases">
        <authorList>
            <person name="Guldener U."/>
        </authorList>
    </citation>
    <scope>NUCLEOTIDE SEQUENCE</scope>
</reference>
<protein>
    <submittedName>
        <fullName evidence="2">Uncharacterized protein</fullName>
    </submittedName>
</protein>
<gene>
    <name evidence="2" type="ORF">FTOL_11229</name>
</gene>
<keyword evidence="1" id="KW-0732">Signal</keyword>
<dbReference type="EMBL" id="ONZP01000473">
    <property type="protein sequence ID" value="SPJ85448.1"/>
    <property type="molecule type" value="Genomic_DNA"/>
</dbReference>
<evidence type="ECO:0000256" key="1">
    <source>
        <dbReference type="SAM" id="SignalP"/>
    </source>
</evidence>
<proteinExistence type="predicted"/>
<accession>A0AAE8MIG3</accession>
<sequence length="259" mass="27179">MKSDVLVRLATILLVTGFASAGPCKPTSAKTTSAISSTASAETSLATSAETTPTEQFTSATSVTSFIASDETSALFTTDLTSTAAAPTTETTSAAAISTFAFVASGESRVKDKSLATFDADDRTVLFNAYPDSAVRTFTIDAQGRISDNLGRFLCSYYSDSYYDPNGPAVVGTCNSENRVQSFFLICRTSASLTVQCSIPARSCVPVDEDLQSTLCEPAPGTWSQFFVSPPNILDYLLIGDGAHVSAGNTPIEMKAQPV</sequence>
<feature type="signal peptide" evidence="1">
    <location>
        <begin position="1"/>
        <end position="21"/>
    </location>
</feature>